<name>A0A654TZQ0_MYCTX</name>
<protein>
    <submittedName>
        <fullName evidence="2">Uncharacterized protein</fullName>
    </submittedName>
</protein>
<evidence type="ECO:0000256" key="1">
    <source>
        <dbReference type="SAM" id="MobiDB-lite"/>
    </source>
</evidence>
<organism evidence="2 3">
    <name type="scientific">Mycobacterium tuberculosis</name>
    <dbReference type="NCBI Taxonomy" id="1773"/>
    <lineage>
        <taxon>Bacteria</taxon>
        <taxon>Bacillati</taxon>
        <taxon>Actinomycetota</taxon>
        <taxon>Actinomycetes</taxon>
        <taxon>Mycobacteriales</taxon>
        <taxon>Mycobacteriaceae</taxon>
        <taxon>Mycobacterium</taxon>
        <taxon>Mycobacterium tuberculosis complex</taxon>
    </lineage>
</organism>
<evidence type="ECO:0000313" key="3">
    <source>
        <dbReference type="Proteomes" id="UP000046680"/>
    </source>
</evidence>
<proteinExistence type="predicted"/>
<feature type="compositionally biased region" description="Basic and acidic residues" evidence="1">
    <location>
        <begin position="104"/>
        <end position="124"/>
    </location>
</feature>
<dbReference type="EMBL" id="CGCX01000230">
    <property type="protein sequence ID" value="CFR70395.1"/>
    <property type="molecule type" value="Genomic_DNA"/>
</dbReference>
<evidence type="ECO:0000313" key="2">
    <source>
        <dbReference type="EMBL" id="CFR70395.1"/>
    </source>
</evidence>
<sequence length="124" mass="13457">MIVRPGVVDVGVLRGLGAEPGHRSTHRRALRDNQVIGEIRRGRQQFPIAGTALPHLVGGADIEQAPGVEDRDPVGQGKHGSAAGENDRGAIRDRLPQHLLNSAFDDRIHGRGRVVHDQQPRLVQ</sequence>
<feature type="region of interest" description="Disordered" evidence="1">
    <location>
        <begin position="60"/>
        <end position="124"/>
    </location>
</feature>
<accession>A0A654TZQ0</accession>
<dbReference type="AlphaFoldDB" id="A0A654TZQ0"/>
<reference evidence="2 3" key="1">
    <citation type="submission" date="2015-03" db="EMBL/GenBank/DDBJ databases">
        <authorList>
            <consortium name="Pathogen Informatics"/>
        </authorList>
    </citation>
    <scope>NUCLEOTIDE SEQUENCE [LARGE SCALE GENOMIC DNA]</scope>
    <source>
        <strain evidence="2 3">C09601061</strain>
    </source>
</reference>
<gene>
    <name evidence="2" type="ORF">ERS007657_00879</name>
</gene>
<dbReference type="Proteomes" id="UP000046680">
    <property type="component" value="Unassembled WGS sequence"/>
</dbReference>
<feature type="compositionally biased region" description="Basic and acidic residues" evidence="1">
    <location>
        <begin position="85"/>
        <end position="96"/>
    </location>
</feature>